<organism evidence="3 4">
    <name type="scientific">Paenibacillus glycanilyticus</name>
    <dbReference type="NCBI Taxonomy" id="126569"/>
    <lineage>
        <taxon>Bacteria</taxon>
        <taxon>Bacillati</taxon>
        <taxon>Bacillota</taxon>
        <taxon>Bacilli</taxon>
        <taxon>Bacillales</taxon>
        <taxon>Paenibacillaceae</taxon>
        <taxon>Paenibacillus</taxon>
    </lineage>
</organism>
<feature type="transmembrane region" description="Helical" evidence="1">
    <location>
        <begin position="6"/>
        <end position="27"/>
    </location>
</feature>
<dbReference type="EMBL" id="BTCL01000012">
    <property type="protein sequence ID" value="GMK46468.1"/>
    <property type="molecule type" value="Genomic_DNA"/>
</dbReference>
<dbReference type="Gene3D" id="3.30.70.270">
    <property type="match status" value="1"/>
</dbReference>
<keyword evidence="1" id="KW-0472">Membrane</keyword>
<evidence type="ECO:0000313" key="3">
    <source>
        <dbReference type="EMBL" id="GMK46468.1"/>
    </source>
</evidence>
<dbReference type="SUPFAM" id="SSF55073">
    <property type="entry name" value="Nucleotide cyclase"/>
    <property type="match status" value="1"/>
</dbReference>
<dbReference type="Proteomes" id="UP001285921">
    <property type="component" value="Unassembled WGS sequence"/>
</dbReference>
<dbReference type="CDD" id="cd01949">
    <property type="entry name" value="GGDEF"/>
    <property type="match status" value="1"/>
</dbReference>
<dbReference type="NCBIfam" id="TIGR00254">
    <property type="entry name" value="GGDEF"/>
    <property type="match status" value="1"/>
</dbReference>
<gene>
    <name evidence="3" type="ORF">PghCCS26_35970</name>
</gene>
<feature type="transmembrane region" description="Helical" evidence="1">
    <location>
        <begin position="203"/>
        <end position="222"/>
    </location>
</feature>
<evidence type="ECO:0000259" key="2">
    <source>
        <dbReference type="PROSITE" id="PS50887"/>
    </source>
</evidence>
<dbReference type="Pfam" id="PF00989">
    <property type="entry name" value="PAS"/>
    <property type="match status" value="1"/>
</dbReference>
<feature type="domain" description="GGDEF" evidence="2">
    <location>
        <begin position="418"/>
        <end position="561"/>
    </location>
</feature>
<dbReference type="Pfam" id="PF16927">
    <property type="entry name" value="HisKA_7TM"/>
    <property type="match status" value="1"/>
</dbReference>
<feature type="transmembrane region" description="Helical" evidence="1">
    <location>
        <begin position="137"/>
        <end position="158"/>
    </location>
</feature>
<keyword evidence="4" id="KW-1185">Reference proteome</keyword>
<keyword evidence="1" id="KW-1133">Transmembrane helix</keyword>
<dbReference type="PANTHER" id="PTHR45138:SF9">
    <property type="entry name" value="DIGUANYLATE CYCLASE DGCM-RELATED"/>
    <property type="match status" value="1"/>
</dbReference>
<keyword evidence="1" id="KW-0812">Transmembrane</keyword>
<reference evidence="3 4" key="1">
    <citation type="submission" date="2023-05" db="EMBL/GenBank/DDBJ databases">
        <title>Draft genome of Paenibacillus sp. CCS26.</title>
        <authorList>
            <person name="Akita H."/>
            <person name="Shinto Y."/>
            <person name="Kimura Z."/>
        </authorList>
    </citation>
    <scope>NUCLEOTIDE SEQUENCE [LARGE SCALE GENOMIC DNA]</scope>
    <source>
        <strain evidence="3 4">CCS26</strain>
    </source>
</reference>
<dbReference type="InterPro" id="IPR043128">
    <property type="entry name" value="Rev_trsase/Diguanyl_cyclase"/>
</dbReference>
<dbReference type="InterPro" id="IPR050469">
    <property type="entry name" value="Diguanylate_Cyclase"/>
</dbReference>
<dbReference type="SMART" id="SM00267">
    <property type="entry name" value="GGDEF"/>
    <property type="match status" value="1"/>
</dbReference>
<protein>
    <submittedName>
        <fullName evidence="3">GGDEF domain-containing protein</fullName>
    </submittedName>
</protein>
<proteinExistence type="predicted"/>
<dbReference type="Pfam" id="PF00990">
    <property type="entry name" value="GGDEF"/>
    <property type="match status" value="1"/>
</dbReference>
<dbReference type="InterPro" id="IPR029787">
    <property type="entry name" value="Nucleotide_cyclase"/>
</dbReference>
<dbReference type="SUPFAM" id="SSF55785">
    <property type="entry name" value="PYP-like sensor domain (PAS domain)"/>
    <property type="match status" value="1"/>
</dbReference>
<feature type="transmembrane region" description="Helical" evidence="1">
    <location>
        <begin position="179"/>
        <end position="197"/>
    </location>
</feature>
<dbReference type="InterPro" id="IPR031621">
    <property type="entry name" value="HisKA_7TM"/>
</dbReference>
<feature type="transmembrane region" description="Helical" evidence="1">
    <location>
        <begin position="98"/>
        <end position="117"/>
    </location>
</feature>
<dbReference type="PANTHER" id="PTHR45138">
    <property type="entry name" value="REGULATORY COMPONENTS OF SENSORY TRANSDUCTION SYSTEM"/>
    <property type="match status" value="1"/>
</dbReference>
<dbReference type="InterPro" id="IPR035965">
    <property type="entry name" value="PAS-like_dom_sf"/>
</dbReference>
<evidence type="ECO:0000313" key="4">
    <source>
        <dbReference type="Proteomes" id="UP001285921"/>
    </source>
</evidence>
<name>A0ABQ6NN09_9BACL</name>
<dbReference type="PROSITE" id="PS50887">
    <property type="entry name" value="GGDEF"/>
    <property type="match status" value="1"/>
</dbReference>
<dbReference type="InterPro" id="IPR000160">
    <property type="entry name" value="GGDEF_dom"/>
</dbReference>
<feature type="transmembrane region" description="Helical" evidence="1">
    <location>
        <begin position="34"/>
        <end position="52"/>
    </location>
</feature>
<dbReference type="InterPro" id="IPR013767">
    <property type="entry name" value="PAS_fold"/>
</dbReference>
<dbReference type="Gene3D" id="3.30.450.20">
    <property type="entry name" value="PAS domain"/>
    <property type="match status" value="1"/>
</dbReference>
<comment type="caution">
    <text evidence="3">The sequence shown here is derived from an EMBL/GenBank/DDBJ whole genome shotgun (WGS) entry which is preliminary data.</text>
</comment>
<sequence>MESMMWLDFSMFLVLLGLFFYVFAVGTITVLHKIYFALHLVLMVWPLTQFIAQTMPGSPYRLFYLLASYSGLSLVGVGWFIFVVFMTGQAQLIRTRRLIMLSVPALISVAFVVVNPDRLFLSINEQLTDKQLQSGPLYWYMIVQLFSYILVSLVIMGYTLRRGVSVRQQMLVRTAMNGVFVLVLFGLGDFFVNIILINYFSSYFSIFSVGITLSAVYLVHAITRHRVFDIIQIVQRDVMNTISTGIIVLDESGVVLEFNKAMKPILKLKIGERFSPEALAVHLPKPIRKQFNQFLQEQKLWPMERQELEISLHNNGHYRYIVVQAAPILSQKKKELLGRLLTFHDVTELRLLVDETNTQNELLQDRNRELLIMQDELFQANKKLEHMAITDGLTGCYNRRYLLQQLEHEIAVNVQYGIPFSIFLFDIDLFKAINDQYGHLVGDEVICSTVEAVKNTLRSADILARYGGEEFTVYLPHTTRDQADIIADMVKESVEQNVVRTGLGSQSVRVTISMGVVSVEQFDKRALDDPKAFLRELLAQADAALYEAKYSGRNRIVKRKLA</sequence>
<accession>A0ABQ6NN09</accession>
<evidence type="ECO:0000256" key="1">
    <source>
        <dbReference type="SAM" id="Phobius"/>
    </source>
</evidence>
<feature type="transmembrane region" description="Helical" evidence="1">
    <location>
        <begin position="64"/>
        <end position="86"/>
    </location>
</feature>